<feature type="compositionally biased region" description="Basic and acidic residues" evidence="1">
    <location>
        <begin position="1"/>
        <end position="11"/>
    </location>
</feature>
<dbReference type="AlphaFoldDB" id="A0A835CTL8"/>
<name>A0A835CTL8_APHGI</name>
<protein>
    <submittedName>
        <fullName evidence="2">Uncharacterized protein</fullName>
    </submittedName>
</protein>
<feature type="region of interest" description="Disordered" evidence="1">
    <location>
        <begin position="1"/>
        <end position="21"/>
    </location>
</feature>
<dbReference type="Proteomes" id="UP000639338">
    <property type="component" value="Unassembled WGS sequence"/>
</dbReference>
<evidence type="ECO:0000313" key="3">
    <source>
        <dbReference type="Proteomes" id="UP000639338"/>
    </source>
</evidence>
<dbReference type="EMBL" id="JACMRX010000002">
    <property type="protein sequence ID" value="KAF7996119.1"/>
    <property type="molecule type" value="Genomic_DNA"/>
</dbReference>
<reference evidence="2 3" key="1">
    <citation type="submission" date="2020-08" db="EMBL/GenBank/DDBJ databases">
        <title>Aphidius gifuensis genome sequencing and assembly.</title>
        <authorList>
            <person name="Du Z."/>
        </authorList>
    </citation>
    <scope>NUCLEOTIDE SEQUENCE [LARGE SCALE GENOMIC DNA]</scope>
    <source>
        <strain evidence="2">YNYX2018</strain>
        <tissue evidence="2">Adults</tissue>
    </source>
</reference>
<comment type="caution">
    <text evidence="2">The sequence shown here is derived from an EMBL/GenBank/DDBJ whole genome shotgun (WGS) entry which is preliminary data.</text>
</comment>
<evidence type="ECO:0000313" key="2">
    <source>
        <dbReference type="EMBL" id="KAF7996119.1"/>
    </source>
</evidence>
<organism evidence="2 3">
    <name type="scientific">Aphidius gifuensis</name>
    <name type="common">Parasitoid wasp</name>
    <dbReference type="NCBI Taxonomy" id="684658"/>
    <lineage>
        <taxon>Eukaryota</taxon>
        <taxon>Metazoa</taxon>
        <taxon>Ecdysozoa</taxon>
        <taxon>Arthropoda</taxon>
        <taxon>Hexapoda</taxon>
        <taxon>Insecta</taxon>
        <taxon>Pterygota</taxon>
        <taxon>Neoptera</taxon>
        <taxon>Endopterygota</taxon>
        <taxon>Hymenoptera</taxon>
        <taxon>Apocrita</taxon>
        <taxon>Ichneumonoidea</taxon>
        <taxon>Braconidae</taxon>
        <taxon>Aphidiinae</taxon>
        <taxon>Aphidius</taxon>
    </lineage>
</organism>
<sequence length="180" mass="21341">MLQNEQQHEHQQQQQQKQQEQHGVLRQVHIDLVVPERNINEFVNPPEFNDIDYTNADNRQVLENFYNIGIESWRLMLQDELQQQQHGVLQQEFNDVDYTNADGRQVLQRYYNMGTASWRLMVRDEQQQQQQELYQDEPVPIPEPANNRNELGLPMELFANLENEILDDSPQCINDAAVNI</sequence>
<evidence type="ECO:0000256" key="1">
    <source>
        <dbReference type="SAM" id="MobiDB-lite"/>
    </source>
</evidence>
<proteinExistence type="predicted"/>
<accession>A0A835CTL8</accession>
<keyword evidence="3" id="KW-1185">Reference proteome</keyword>
<gene>
    <name evidence="2" type="ORF">HCN44_010375</name>
</gene>
<feature type="compositionally biased region" description="Low complexity" evidence="1">
    <location>
        <begin position="12"/>
        <end position="21"/>
    </location>
</feature>